<name>A0A2D0MXI8_FLAN2</name>
<proteinExistence type="predicted"/>
<evidence type="ECO:0000256" key="1">
    <source>
        <dbReference type="SAM" id="Phobius"/>
    </source>
</evidence>
<protein>
    <submittedName>
        <fullName evidence="2">Uncharacterized protein</fullName>
    </submittedName>
</protein>
<accession>A0A2D0MXI8</accession>
<keyword evidence="1" id="KW-0472">Membrane</keyword>
<feature type="transmembrane region" description="Helical" evidence="1">
    <location>
        <begin position="50"/>
        <end position="71"/>
    </location>
</feature>
<keyword evidence="1" id="KW-1133">Transmembrane helix</keyword>
<keyword evidence="1" id="KW-0812">Transmembrane</keyword>
<dbReference type="OrthoDB" id="1495494at2"/>
<organism evidence="2 3">
    <name type="scientific">Flavilitoribacter nigricans (strain ATCC 23147 / DSM 23189 / NBRC 102662 / NCIMB 1420 / SS-2)</name>
    <name type="common">Lewinella nigricans</name>
    <dbReference type="NCBI Taxonomy" id="1122177"/>
    <lineage>
        <taxon>Bacteria</taxon>
        <taxon>Pseudomonadati</taxon>
        <taxon>Bacteroidota</taxon>
        <taxon>Saprospiria</taxon>
        <taxon>Saprospirales</taxon>
        <taxon>Lewinellaceae</taxon>
        <taxon>Flavilitoribacter</taxon>
    </lineage>
</organism>
<reference evidence="2 3" key="1">
    <citation type="submission" date="2017-10" db="EMBL/GenBank/DDBJ databases">
        <title>The draft genome sequence of Lewinella nigricans NBRC 102662.</title>
        <authorList>
            <person name="Wang K."/>
        </authorList>
    </citation>
    <scope>NUCLEOTIDE SEQUENCE [LARGE SCALE GENOMIC DNA]</scope>
    <source>
        <strain evidence="2 3">NBRC 102662</strain>
    </source>
</reference>
<dbReference type="RefSeq" id="WP_099155758.1">
    <property type="nucleotide sequence ID" value="NZ_PDUD01000072.1"/>
</dbReference>
<evidence type="ECO:0000313" key="3">
    <source>
        <dbReference type="Proteomes" id="UP000223913"/>
    </source>
</evidence>
<dbReference type="AlphaFoldDB" id="A0A2D0MXI8"/>
<evidence type="ECO:0000313" key="2">
    <source>
        <dbReference type="EMBL" id="PHN00858.1"/>
    </source>
</evidence>
<sequence>MSDQRLKAFDFASESTRLLITLSTGFIALTITFSKEFIGDVTQVPIWPLALAWLLFFLSIMFGILTMLSLTGSLSEDATSKEAPGKKGGKLSIYSPNITYMSILQILFFLAAVLFTGIFGLLSL</sequence>
<feature type="transmembrane region" description="Helical" evidence="1">
    <location>
        <begin position="100"/>
        <end position="122"/>
    </location>
</feature>
<dbReference type="EMBL" id="PDUD01000072">
    <property type="protein sequence ID" value="PHN00858.1"/>
    <property type="molecule type" value="Genomic_DNA"/>
</dbReference>
<gene>
    <name evidence="2" type="ORF">CRP01_40190</name>
</gene>
<keyword evidence="3" id="KW-1185">Reference proteome</keyword>
<comment type="caution">
    <text evidence="2">The sequence shown here is derived from an EMBL/GenBank/DDBJ whole genome shotgun (WGS) entry which is preliminary data.</text>
</comment>
<dbReference type="Proteomes" id="UP000223913">
    <property type="component" value="Unassembled WGS sequence"/>
</dbReference>